<dbReference type="Pfam" id="PF00690">
    <property type="entry name" value="Cation_ATPase_N"/>
    <property type="match status" value="1"/>
</dbReference>
<dbReference type="AlphaFoldDB" id="A0A330HRI8"/>
<protein>
    <recommendedName>
        <fullName evidence="1">Cation-transporting P-type ATPase N-terminal domain-containing protein</fullName>
    </recommendedName>
</protein>
<evidence type="ECO:0000313" key="2">
    <source>
        <dbReference type="EMBL" id="RAZ90995.1"/>
    </source>
</evidence>
<reference evidence="2 3" key="1">
    <citation type="submission" date="2018-07" db="EMBL/GenBank/DDBJ databases">
        <title>Diversity of Mesorhizobium strains in Brazil.</title>
        <authorList>
            <person name="Helene L.C.F."/>
            <person name="Dall'Agnol R."/>
            <person name="Delamuta J.R.M."/>
            <person name="Hungria M."/>
        </authorList>
    </citation>
    <scope>NUCLEOTIDE SEQUENCE [LARGE SCALE GENOMIC DNA]</scope>
    <source>
        <strain evidence="2 3">AC99b</strain>
    </source>
</reference>
<dbReference type="Gene3D" id="2.70.150.10">
    <property type="entry name" value="Calcium-transporting ATPase, cytoplasmic transduction domain A"/>
    <property type="match status" value="1"/>
</dbReference>
<dbReference type="Proteomes" id="UP000251558">
    <property type="component" value="Unassembled WGS sequence"/>
</dbReference>
<dbReference type="EMBL" id="QMBP01000004">
    <property type="protein sequence ID" value="RAZ90995.1"/>
    <property type="molecule type" value="Genomic_DNA"/>
</dbReference>
<feature type="domain" description="Cation-transporting P-type ATPase N-terminal" evidence="1">
    <location>
        <begin position="141"/>
        <end position="214"/>
    </location>
</feature>
<dbReference type="Gene3D" id="1.20.1110.10">
    <property type="entry name" value="Calcium-transporting ATPase, transmembrane domain"/>
    <property type="match status" value="1"/>
</dbReference>
<name>A0A330HRI8_9HYPH</name>
<comment type="caution">
    <text evidence="2">The sequence shown here is derived from an EMBL/GenBank/DDBJ whole genome shotgun (WGS) entry which is preliminary data.</text>
</comment>
<dbReference type="InterPro" id="IPR004014">
    <property type="entry name" value="ATPase_P-typ_cation-transptr_N"/>
</dbReference>
<dbReference type="InterPro" id="IPR023298">
    <property type="entry name" value="ATPase_P-typ_TM_dom_sf"/>
</dbReference>
<keyword evidence="3" id="KW-1185">Reference proteome</keyword>
<dbReference type="PANTHER" id="PTHR42861">
    <property type="entry name" value="CALCIUM-TRANSPORTING ATPASE"/>
    <property type="match status" value="1"/>
</dbReference>
<dbReference type="SUPFAM" id="SSF81665">
    <property type="entry name" value="Calcium ATPase, transmembrane domain M"/>
    <property type="match status" value="1"/>
</dbReference>
<gene>
    <name evidence="2" type="ORF">DPM33_11985</name>
</gene>
<accession>A0A330HRI8</accession>
<dbReference type="OrthoDB" id="8101174at2"/>
<evidence type="ECO:0000313" key="3">
    <source>
        <dbReference type="Proteomes" id="UP000251558"/>
    </source>
</evidence>
<sequence length="319" mass="35102">MKGRTSGLVKLDFHGGQLPGINARELDCRTSARWRLGGIIDRRGRLEPVPAIDGAEGGLIPEHYFTDLASLPKPVLAAAPAGRWSRFMQRSELSSASIAQPAQIVILPALMPIKGPLGLLRYQTVMRKNSASPTWRGVGGPHWSRPTIEVLQECHSRLAGLTSTEARNGLSRHGPNTFADHRREQALAVLLWQFRNPLVLVLIVAAIVSGVVGEGREAVIIGAIILVSCGRGFSQEYSASRAVDALKQRITVAHALVSEWSKRLFFEHDRHHRGPRRRARHGRATVPGLIEDARSACHRQDMLPVSVGLEEEATEVRRR</sequence>
<dbReference type="RefSeq" id="WP_112097626.1">
    <property type="nucleotide sequence ID" value="NZ_QMBP01000004.1"/>
</dbReference>
<dbReference type="SMART" id="SM00831">
    <property type="entry name" value="Cation_ATPase_N"/>
    <property type="match status" value="1"/>
</dbReference>
<organism evidence="2 3">
    <name type="scientific">Mesorhizobium hawassense</name>
    <dbReference type="NCBI Taxonomy" id="1209954"/>
    <lineage>
        <taxon>Bacteria</taxon>
        <taxon>Pseudomonadati</taxon>
        <taxon>Pseudomonadota</taxon>
        <taxon>Alphaproteobacteria</taxon>
        <taxon>Hyphomicrobiales</taxon>
        <taxon>Phyllobacteriaceae</taxon>
        <taxon>Mesorhizobium</taxon>
    </lineage>
</organism>
<proteinExistence type="predicted"/>
<evidence type="ECO:0000259" key="1">
    <source>
        <dbReference type="SMART" id="SM00831"/>
    </source>
</evidence>